<dbReference type="KEGG" id="fpu:FPSE_07564"/>
<dbReference type="RefSeq" id="XP_009258957.1">
    <property type="nucleotide sequence ID" value="XM_009260682.1"/>
</dbReference>
<feature type="region of interest" description="Disordered" evidence="1">
    <location>
        <begin position="1"/>
        <end position="23"/>
    </location>
</feature>
<keyword evidence="3" id="KW-1185">Reference proteome</keyword>
<feature type="compositionally biased region" description="Low complexity" evidence="1">
    <location>
        <begin position="1"/>
        <end position="12"/>
    </location>
</feature>
<dbReference type="PANTHER" id="PTHR33099">
    <property type="entry name" value="FE2OG DIOXYGENASE DOMAIN-CONTAINING PROTEIN"/>
    <property type="match status" value="1"/>
</dbReference>
<dbReference type="eggNOG" id="ENOG502QWAB">
    <property type="taxonomic scope" value="Eukaryota"/>
</dbReference>
<dbReference type="Gene3D" id="2.60.120.620">
    <property type="entry name" value="q2cbj1_9rhob like domain"/>
    <property type="match status" value="1"/>
</dbReference>
<dbReference type="HOGENOM" id="CLU_007520_1_0_1"/>
<gene>
    <name evidence="2" type="ORF">FPSE_07564</name>
</gene>
<dbReference type="OrthoDB" id="27483at2759"/>
<accession>K3VZE7</accession>
<evidence type="ECO:0000313" key="2">
    <source>
        <dbReference type="EMBL" id="EKJ72270.1"/>
    </source>
</evidence>
<comment type="caution">
    <text evidence="2">The sequence shown here is derived from an EMBL/GenBank/DDBJ whole genome shotgun (WGS) entry which is preliminary data.</text>
</comment>
<evidence type="ECO:0000256" key="1">
    <source>
        <dbReference type="SAM" id="MobiDB-lite"/>
    </source>
</evidence>
<sequence length="992" mass="110321">MTTVGVSASASGPGPGPVNFDDSSSVASDLSTLDFQGDFHTDLIDIILDIKPPGKFAFGAGIKTPSDFSISVNEVGKVALPLGESQARQITTKARQAPFGKGTDTFVDTSVRNTWELDPSQFTIGSVEWPAYLQSICRTAAQQMGIGTPIRAEIYKMLLYEEGAMFKPHTESLACLVLVISLPSKHSGGDVVLKHCGEKMVYKSSAYSISCAAWYSDVTHEVLPITSGYRWVLTYNLAVNQSQPAPSAALRRSASQPLRHCIRRWLAQDQDSRQSPYVYHILEHEYTEANISYKTLKGPDMTRVAAIRQACNGLPVAIFLALVEKMESGSVAFDPYDLQYGDDSDTSYHHIDDVLESELSVKITKDLDGNVVSGKMYIEEDHLLEPDAFDNITAAKEDYEGHTGNAGVQATHWYHIGGVIIVPYDSIGDFLCQSQSRSGGPIEKIPQTQINWLAQLCSKPDVQDYLLATMVDLVEYAVPHLESRGSRSTDTSMVSNILKAALLHKKHMLFQTVLAKLSSIVSSEWYGWLREWLIRDDGEAKTLERFNTVKNGLSLAMSSHDGLSHKFEAISNLTPLPKDLSPNALPTPEPIIDWARQMIHKFLDGNGPRDATIKDGSSVVNMAMYFEDPILFLTESYVPLFPYCLTAALVHQTKLESRLVPVFKKQISAPSFRFKVLSHLVVVTIEEKLPSNESMNLYRTMARSLIESQDFTLLRDARVLSAQEKKRTREPWRMGGVGIDLCRVRRELETAITHETLAKFFVSLLKVSTEIYNLTDEFMAKLIKQADKLPVVELSTMWIPFLQCSIEQMGLGSMLLTTPLYQKFFSALVLATLERYLGPEPPRPANWSMAGSKCSCADCERLSAFLAHPTQMSARFPMNKSRRYHLHRNIEAAGIGCAHVTDRSTNPNTMVVTKTTRPEDVILQQWQERRDQCAAKFGKFKVEHLMTLLGPNYAKIERLGPGPAQTPTSQSPVVGEKRTAATALEIIDLTED</sequence>
<reference evidence="2 3" key="1">
    <citation type="journal article" date="2012" name="PLoS Pathog.">
        <title>Comparative pathogenomics reveals horizontally acquired novel virulence genes in fungi infecting cereal hosts.</title>
        <authorList>
            <person name="Gardiner D.M."/>
            <person name="McDonald M.C."/>
            <person name="Covarelli L."/>
            <person name="Solomon P.S."/>
            <person name="Rusu A.G."/>
            <person name="Marshall M."/>
            <person name="Kazan K."/>
            <person name="Chakraborty S."/>
            <person name="McDonald B.A."/>
            <person name="Manners J.M."/>
        </authorList>
    </citation>
    <scope>NUCLEOTIDE SEQUENCE [LARGE SCALE GENOMIC DNA]</scope>
    <source>
        <strain evidence="2 3">CS3096</strain>
    </source>
</reference>
<proteinExistence type="predicted"/>
<evidence type="ECO:0008006" key="4">
    <source>
        <dbReference type="Google" id="ProtNLM"/>
    </source>
</evidence>
<protein>
    <recommendedName>
        <fullName evidence="4">Prolyl 4-hydroxylase alpha subunit Fe(2+) 2OG dioxygenase domain-containing protein</fullName>
    </recommendedName>
</protein>
<dbReference type="PANTHER" id="PTHR33099:SF7">
    <property type="entry name" value="MYND-TYPE DOMAIN-CONTAINING PROTEIN"/>
    <property type="match status" value="1"/>
</dbReference>
<dbReference type="Proteomes" id="UP000007978">
    <property type="component" value="Chromosome 4"/>
</dbReference>
<evidence type="ECO:0000313" key="3">
    <source>
        <dbReference type="Proteomes" id="UP000007978"/>
    </source>
</evidence>
<dbReference type="AlphaFoldDB" id="K3VZE7"/>
<dbReference type="GeneID" id="20366182"/>
<organism evidence="2 3">
    <name type="scientific">Fusarium pseudograminearum (strain CS3096)</name>
    <name type="common">Wheat and barley crown-rot fungus</name>
    <dbReference type="NCBI Taxonomy" id="1028729"/>
    <lineage>
        <taxon>Eukaryota</taxon>
        <taxon>Fungi</taxon>
        <taxon>Dikarya</taxon>
        <taxon>Ascomycota</taxon>
        <taxon>Pezizomycotina</taxon>
        <taxon>Sordariomycetes</taxon>
        <taxon>Hypocreomycetidae</taxon>
        <taxon>Hypocreales</taxon>
        <taxon>Nectriaceae</taxon>
        <taxon>Fusarium</taxon>
    </lineage>
</organism>
<name>K3VZE7_FUSPC</name>
<dbReference type="EMBL" id="AFNW01000199">
    <property type="protein sequence ID" value="EKJ72270.1"/>
    <property type="molecule type" value="Genomic_DNA"/>
</dbReference>